<keyword evidence="4 6" id="KW-1133">Transmembrane helix</keyword>
<evidence type="ECO:0000256" key="2">
    <source>
        <dbReference type="ARBA" id="ARBA00008130"/>
    </source>
</evidence>
<evidence type="ECO:0000256" key="4">
    <source>
        <dbReference type="ARBA" id="ARBA00022989"/>
    </source>
</evidence>
<dbReference type="FunFam" id="1.20.1070.10:FF:000160">
    <property type="entry name" value="Related to Opsin-1"/>
    <property type="match status" value="1"/>
</dbReference>
<evidence type="ECO:0000256" key="1">
    <source>
        <dbReference type="ARBA" id="ARBA00004141"/>
    </source>
</evidence>
<dbReference type="PANTHER" id="PTHR28286:SF1">
    <property type="entry name" value="30 KDA HEAT SHOCK PROTEIN-RELATED"/>
    <property type="match status" value="1"/>
</dbReference>
<feature type="transmembrane region" description="Helical" evidence="6">
    <location>
        <begin position="188"/>
        <end position="206"/>
    </location>
</feature>
<evidence type="ECO:0000313" key="8">
    <source>
        <dbReference type="Proteomes" id="UP000813824"/>
    </source>
</evidence>
<dbReference type="Pfam" id="PF01036">
    <property type="entry name" value="Bac_rhodopsin"/>
    <property type="match status" value="1"/>
</dbReference>
<dbReference type="InterPro" id="IPR043476">
    <property type="entry name" value="Yro2-like_7TM"/>
</dbReference>
<feature type="transmembrane region" description="Helical" evidence="6">
    <location>
        <begin position="123"/>
        <end position="143"/>
    </location>
</feature>
<feature type="transmembrane region" description="Helical" evidence="6">
    <location>
        <begin position="218"/>
        <end position="238"/>
    </location>
</feature>
<dbReference type="EMBL" id="JAEVFJ010000002">
    <property type="protein sequence ID" value="KAH8107226.1"/>
    <property type="molecule type" value="Genomic_DNA"/>
</dbReference>
<feature type="transmembrane region" description="Helical" evidence="6">
    <location>
        <begin position="55"/>
        <end position="74"/>
    </location>
</feature>
<dbReference type="OrthoDB" id="536545at2759"/>
<evidence type="ECO:0000256" key="5">
    <source>
        <dbReference type="ARBA" id="ARBA00023136"/>
    </source>
</evidence>
<sequence>MSSTFGGSLDTNPPNADRHITNHGSDWLWAVFAVMALSTLGMIAWSYTRPRGTRFFHNLAIIILATSTISYYSMASDLGSTPVRHAITGTRQTWFVRYIQWFITFPLLLIMLLFSTGLSLSDILTTAFFAWVAVVCGLLGALTSTGYKWGYFVFGVLALCYIWGSLLGHGPRTTFNAGAGVRSGYVRGAGFVAFITMMYPIAWALNEGSNKISPNGEMIWYGILDLLLGPLFLYYFIFGLRKVDYGAWGFHSGKYSDGPYGNTGGHGVGGHGGGNYGNNVAGDADYGTRGVGHTPVTKGPAVV</sequence>
<keyword evidence="3 6" id="KW-0812">Transmembrane</keyword>
<organism evidence="7 8">
    <name type="scientific">Cristinia sonorae</name>
    <dbReference type="NCBI Taxonomy" id="1940300"/>
    <lineage>
        <taxon>Eukaryota</taxon>
        <taxon>Fungi</taxon>
        <taxon>Dikarya</taxon>
        <taxon>Basidiomycota</taxon>
        <taxon>Agaricomycotina</taxon>
        <taxon>Agaricomycetes</taxon>
        <taxon>Agaricomycetidae</taxon>
        <taxon>Agaricales</taxon>
        <taxon>Pleurotineae</taxon>
        <taxon>Stephanosporaceae</taxon>
        <taxon>Cristinia</taxon>
    </lineage>
</organism>
<dbReference type="CDD" id="cd15239">
    <property type="entry name" value="7tm_YRO2_fungal-like"/>
    <property type="match status" value="1"/>
</dbReference>
<comment type="caution">
    <text evidence="7">The sequence shown here is derived from an EMBL/GenBank/DDBJ whole genome shotgun (WGS) entry which is preliminary data.</text>
</comment>
<name>A0A8K0UXR1_9AGAR</name>
<protein>
    <submittedName>
        <fullName evidence="7">Heat shock protein 30</fullName>
    </submittedName>
</protein>
<dbReference type="PANTHER" id="PTHR28286">
    <property type="match status" value="1"/>
</dbReference>
<evidence type="ECO:0000256" key="3">
    <source>
        <dbReference type="ARBA" id="ARBA00022692"/>
    </source>
</evidence>
<dbReference type="Proteomes" id="UP000813824">
    <property type="component" value="Unassembled WGS sequence"/>
</dbReference>
<dbReference type="PRINTS" id="PR00251">
    <property type="entry name" value="BACTRLOPSIN"/>
</dbReference>
<dbReference type="SUPFAM" id="SSF81321">
    <property type="entry name" value="Family A G protein-coupled receptor-like"/>
    <property type="match status" value="1"/>
</dbReference>
<keyword evidence="7" id="KW-0346">Stress response</keyword>
<gene>
    <name evidence="7" type="ORF">BXZ70DRAFT_916876</name>
</gene>
<dbReference type="GO" id="GO:0005783">
    <property type="term" value="C:endoplasmic reticulum"/>
    <property type="evidence" value="ECO:0007669"/>
    <property type="project" value="TreeGrafter"/>
</dbReference>
<comment type="similarity">
    <text evidence="2">Belongs to the archaeal/bacterial/fungal opsin family.</text>
</comment>
<dbReference type="AlphaFoldDB" id="A0A8K0UXR1"/>
<comment type="subcellular location">
    <subcellularLocation>
        <location evidence="1">Membrane</location>
        <topology evidence="1">Multi-pass membrane protein</topology>
    </subcellularLocation>
</comment>
<feature type="transmembrane region" description="Helical" evidence="6">
    <location>
        <begin position="94"/>
        <end position="114"/>
    </location>
</feature>
<dbReference type="SMART" id="SM01021">
    <property type="entry name" value="Bac_rhodopsin"/>
    <property type="match status" value="1"/>
</dbReference>
<feature type="transmembrane region" description="Helical" evidence="6">
    <location>
        <begin position="27"/>
        <end position="48"/>
    </location>
</feature>
<feature type="transmembrane region" description="Helical" evidence="6">
    <location>
        <begin position="149"/>
        <end position="167"/>
    </location>
</feature>
<accession>A0A8K0UXR1</accession>
<keyword evidence="5 6" id="KW-0472">Membrane</keyword>
<dbReference type="GO" id="GO:0005886">
    <property type="term" value="C:plasma membrane"/>
    <property type="evidence" value="ECO:0007669"/>
    <property type="project" value="TreeGrafter"/>
</dbReference>
<keyword evidence="8" id="KW-1185">Reference proteome</keyword>
<evidence type="ECO:0000256" key="6">
    <source>
        <dbReference type="SAM" id="Phobius"/>
    </source>
</evidence>
<reference evidence="7" key="1">
    <citation type="journal article" date="2021" name="New Phytol.">
        <title>Evolutionary innovations through gain and loss of genes in the ectomycorrhizal Boletales.</title>
        <authorList>
            <person name="Wu G."/>
            <person name="Miyauchi S."/>
            <person name="Morin E."/>
            <person name="Kuo A."/>
            <person name="Drula E."/>
            <person name="Varga T."/>
            <person name="Kohler A."/>
            <person name="Feng B."/>
            <person name="Cao Y."/>
            <person name="Lipzen A."/>
            <person name="Daum C."/>
            <person name="Hundley H."/>
            <person name="Pangilinan J."/>
            <person name="Johnson J."/>
            <person name="Barry K."/>
            <person name="LaButti K."/>
            <person name="Ng V."/>
            <person name="Ahrendt S."/>
            <person name="Min B."/>
            <person name="Choi I.G."/>
            <person name="Park H."/>
            <person name="Plett J.M."/>
            <person name="Magnuson J."/>
            <person name="Spatafora J.W."/>
            <person name="Nagy L.G."/>
            <person name="Henrissat B."/>
            <person name="Grigoriev I.V."/>
            <person name="Yang Z.L."/>
            <person name="Xu J."/>
            <person name="Martin F.M."/>
        </authorList>
    </citation>
    <scope>NUCLEOTIDE SEQUENCE</scope>
    <source>
        <strain evidence="7">KKN 215</strain>
    </source>
</reference>
<proteinExistence type="inferred from homology"/>
<evidence type="ECO:0000313" key="7">
    <source>
        <dbReference type="EMBL" id="KAH8107226.1"/>
    </source>
</evidence>
<dbReference type="Gene3D" id="1.20.1070.10">
    <property type="entry name" value="Rhodopsin 7-helix transmembrane proteins"/>
    <property type="match status" value="1"/>
</dbReference>
<dbReference type="InterPro" id="IPR001425">
    <property type="entry name" value="Arc/bac/fun_rhodopsins"/>
</dbReference>